<sequence>MEPLVSFPLITAWEFEQACQAIVTRFGLCGHLQNEWSRVELFKQDLAYLRITRTLHRAIDRAQSDSDEAEDEVHEDDEEALQSRSTGESEMRIEYEVFLSPIYQVPVLYINLEDRNGVVPPTIESLYEHVIPEQFKSHVRHFGVLGGITMADHPATNRPVFFVHPCNTVDALRASFQESKITSDKYILLWMGLVGGCAGLQVPTAIAIGQANSTHANGDAS</sequence>
<proteinExistence type="inferred from homology"/>
<dbReference type="OrthoDB" id="4089664at2759"/>
<dbReference type="InterPro" id="IPR007135">
    <property type="entry name" value="Atg3/Atg10"/>
</dbReference>
<dbReference type="Gene3D" id="3.30.1460.50">
    <property type="match status" value="1"/>
</dbReference>
<evidence type="ECO:0000313" key="9">
    <source>
        <dbReference type="EMBL" id="KAF2499616.1"/>
    </source>
</evidence>
<evidence type="ECO:0000313" key="10">
    <source>
        <dbReference type="Proteomes" id="UP000799750"/>
    </source>
</evidence>
<keyword evidence="5" id="KW-0813">Transport</keyword>
<comment type="similarity">
    <text evidence="1">Belongs to the ATG10 family.</text>
</comment>
<dbReference type="GO" id="GO:0015031">
    <property type="term" value="P:protein transport"/>
    <property type="evidence" value="ECO:0007669"/>
    <property type="project" value="UniProtKB-KW"/>
</dbReference>
<dbReference type="Pfam" id="PF03987">
    <property type="entry name" value="Autophagy_act_C"/>
    <property type="match status" value="1"/>
</dbReference>
<evidence type="ECO:0000256" key="6">
    <source>
        <dbReference type="ARBA" id="ARBA00023006"/>
    </source>
</evidence>
<evidence type="ECO:0000256" key="1">
    <source>
        <dbReference type="ARBA" id="ARBA00005696"/>
    </source>
</evidence>
<dbReference type="EMBL" id="MU004184">
    <property type="protein sequence ID" value="KAF2499616.1"/>
    <property type="molecule type" value="Genomic_DNA"/>
</dbReference>
<dbReference type="GO" id="GO:0000045">
    <property type="term" value="P:autophagosome assembly"/>
    <property type="evidence" value="ECO:0007669"/>
    <property type="project" value="TreeGrafter"/>
</dbReference>
<evidence type="ECO:0000256" key="8">
    <source>
        <dbReference type="SAM" id="MobiDB-lite"/>
    </source>
</evidence>
<evidence type="ECO:0000256" key="4">
    <source>
        <dbReference type="ARBA" id="ARBA00022786"/>
    </source>
</evidence>
<evidence type="ECO:0000256" key="2">
    <source>
        <dbReference type="ARBA" id="ARBA00021099"/>
    </source>
</evidence>
<feature type="compositionally biased region" description="Acidic residues" evidence="8">
    <location>
        <begin position="65"/>
        <end position="80"/>
    </location>
</feature>
<reference evidence="9" key="1">
    <citation type="journal article" date="2020" name="Stud. Mycol.">
        <title>101 Dothideomycetes genomes: a test case for predicting lifestyles and emergence of pathogens.</title>
        <authorList>
            <person name="Haridas S."/>
            <person name="Albert R."/>
            <person name="Binder M."/>
            <person name="Bloem J."/>
            <person name="Labutti K."/>
            <person name="Salamov A."/>
            <person name="Andreopoulos B."/>
            <person name="Baker S."/>
            <person name="Barry K."/>
            <person name="Bills G."/>
            <person name="Bluhm B."/>
            <person name="Cannon C."/>
            <person name="Castanera R."/>
            <person name="Culley D."/>
            <person name="Daum C."/>
            <person name="Ezra D."/>
            <person name="Gonzalez J."/>
            <person name="Henrissat B."/>
            <person name="Kuo A."/>
            <person name="Liang C."/>
            <person name="Lipzen A."/>
            <person name="Lutzoni F."/>
            <person name="Magnuson J."/>
            <person name="Mondo S."/>
            <person name="Nolan M."/>
            <person name="Ohm R."/>
            <person name="Pangilinan J."/>
            <person name="Park H.-J."/>
            <person name="Ramirez L."/>
            <person name="Alfaro M."/>
            <person name="Sun H."/>
            <person name="Tritt A."/>
            <person name="Yoshinaga Y."/>
            <person name="Zwiers L.-H."/>
            <person name="Turgeon B."/>
            <person name="Goodwin S."/>
            <person name="Spatafora J."/>
            <person name="Crous P."/>
            <person name="Grigoriev I."/>
        </authorList>
    </citation>
    <scope>NUCLEOTIDE SEQUENCE</scope>
    <source>
        <strain evidence="9">CBS 269.34</strain>
    </source>
</reference>
<keyword evidence="4" id="KW-0833">Ubl conjugation pathway</keyword>
<keyword evidence="6" id="KW-0072">Autophagy</keyword>
<dbReference type="GO" id="GO:0032446">
    <property type="term" value="P:protein modification by small protein conjugation"/>
    <property type="evidence" value="ECO:0007669"/>
    <property type="project" value="TreeGrafter"/>
</dbReference>
<keyword evidence="10" id="KW-1185">Reference proteome</keyword>
<accession>A0A6A6R560</accession>
<gene>
    <name evidence="9" type="ORF">BU16DRAFT_524083</name>
</gene>
<dbReference type="GO" id="GO:0000422">
    <property type="term" value="P:autophagy of mitochondrion"/>
    <property type="evidence" value="ECO:0007669"/>
    <property type="project" value="TreeGrafter"/>
</dbReference>
<evidence type="ECO:0000256" key="5">
    <source>
        <dbReference type="ARBA" id="ARBA00022927"/>
    </source>
</evidence>
<name>A0A6A6R560_9PEZI</name>
<dbReference type="Proteomes" id="UP000799750">
    <property type="component" value="Unassembled WGS sequence"/>
</dbReference>
<dbReference type="GO" id="GO:0005829">
    <property type="term" value="C:cytosol"/>
    <property type="evidence" value="ECO:0007669"/>
    <property type="project" value="TreeGrafter"/>
</dbReference>
<dbReference type="AlphaFoldDB" id="A0A6A6R560"/>
<dbReference type="PANTHER" id="PTHR14957">
    <property type="entry name" value="UBIQUITIN-LIKE-CONJUGATING ENZYME ATG10"/>
    <property type="match status" value="1"/>
</dbReference>
<organism evidence="9 10">
    <name type="scientific">Lophium mytilinum</name>
    <dbReference type="NCBI Taxonomy" id="390894"/>
    <lineage>
        <taxon>Eukaryota</taxon>
        <taxon>Fungi</taxon>
        <taxon>Dikarya</taxon>
        <taxon>Ascomycota</taxon>
        <taxon>Pezizomycotina</taxon>
        <taxon>Dothideomycetes</taxon>
        <taxon>Pleosporomycetidae</taxon>
        <taxon>Mytilinidiales</taxon>
        <taxon>Mytilinidiaceae</taxon>
        <taxon>Lophium</taxon>
    </lineage>
</organism>
<evidence type="ECO:0000256" key="7">
    <source>
        <dbReference type="ARBA" id="ARBA00029833"/>
    </source>
</evidence>
<dbReference type="GO" id="GO:0061651">
    <property type="term" value="F:Atg12 conjugating enzyme activity"/>
    <property type="evidence" value="ECO:0007669"/>
    <property type="project" value="TreeGrafter"/>
</dbReference>
<evidence type="ECO:0000256" key="3">
    <source>
        <dbReference type="ARBA" id="ARBA00022679"/>
    </source>
</evidence>
<protein>
    <recommendedName>
        <fullName evidence="2">Ubiquitin-like-conjugating enzyme ATG10</fullName>
    </recommendedName>
    <alternativeName>
        <fullName evidence="7">Autophagy-related protein 10</fullName>
    </alternativeName>
</protein>
<keyword evidence="5" id="KW-0653">Protein transport</keyword>
<feature type="region of interest" description="Disordered" evidence="8">
    <location>
        <begin position="61"/>
        <end position="88"/>
    </location>
</feature>
<dbReference type="PANTHER" id="PTHR14957:SF1">
    <property type="entry name" value="UBIQUITIN-LIKE-CONJUGATING ENZYME ATG10"/>
    <property type="match status" value="1"/>
</dbReference>
<keyword evidence="3" id="KW-0808">Transferase</keyword>